<evidence type="ECO:0000256" key="5">
    <source>
        <dbReference type="PROSITE-ProRule" id="PRU00047"/>
    </source>
</evidence>
<dbReference type="RefSeq" id="XP_035540300.1">
    <property type="nucleotide sequence ID" value="XM_035684407.1"/>
</dbReference>
<reference evidence="11" key="1">
    <citation type="submission" date="2025-08" db="UniProtKB">
        <authorList>
            <consortium name="RefSeq"/>
        </authorList>
    </citation>
    <scope>IDENTIFICATION</scope>
    <source>
        <tissue evidence="11">Leaves</tissue>
    </source>
</reference>
<feature type="compositionally biased region" description="Basic and acidic residues" evidence="7">
    <location>
        <begin position="278"/>
        <end position="291"/>
    </location>
</feature>
<feature type="coiled-coil region" evidence="6">
    <location>
        <begin position="381"/>
        <end position="457"/>
    </location>
</feature>
<feature type="region of interest" description="Disordered" evidence="7">
    <location>
        <begin position="512"/>
        <end position="546"/>
    </location>
</feature>
<dbReference type="InterPro" id="IPR054722">
    <property type="entry name" value="PolX-like_BBD"/>
</dbReference>
<feature type="region of interest" description="Disordered" evidence="7">
    <location>
        <begin position="1885"/>
        <end position="1924"/>
    </location>
</feature>
<dbReference type="PANTHER" id="PTHR42648:SF21">
    <property type="entry name" value="CYSTEINE-RICH RLK (RECEPTOR-LIKE PROTEIN KINASE) 8"/>
    <property type="match status" value="1"/>
</dbReference>
<dbReference type="GO" id="GO:0006508">
    <property type="term" value="P:proteolysis"/>
    <property type="evidence" value="ECO:0007669"/>
    <property type="project" value="UniProtKB-KW"/>
</dbReference>
<dbReference type="InterPro" id="IPR025724">
    <property type="entry name" value="GAG-pre-integrase_dom"/>
</dbReference>
<sequence length="1982" mass="224787">MEKSQSLTSPPYFDGNNYAYWKVRMRAFLKSVDERVWVSITKGLREPVTIIEGVQTPKSVDNYSRDEINECGWNSKGLNAIFMAVSQEEFKRISMCGNCKEAWDILEVTHEGTKVVKNSKLQMLTTSFEELRMKDDETFDAFYAKLNDVVNSRFNLGDRIPENRIVRKVLRSFPQRFRPKVTAIEESKDLDSMRIEELVGSLQTYEHTLPVDKKHKSIALNTIREESNESFDESAMSDREIAFYAKKFRKMFVARNNKNQRPEKKKFERYNRGSSSGNKERSTEKYTKANKDKIQSKVQCHECHGFGHIRLECANYKKAKERAKIASLSESESESSESSDNSTPKGNLNYMAFTASVSSKSQCSESVSDDGSISGNESGYEDQLQEVYEKLYKECVKLRKRNKAHIEEIDFSKRENEGLQGKLNEAIGLTDQLKMRNVSLEEELKNQESEMILLKDKLKSVSTGKEKLDEILRSGKPPGDRSGLGYDTEKSDTATTSKVSYKNEKKTVFVRESVAKGNANPSNKGKKSSHVKMGVQSHDKSRVRNTSPVCHHCGKTGHVIGDCFRLKRCTMYDHHTRSQSRSVYSPKMDRNPRTAPKYVSSFRGQREHKKNYVCHNCGKAGHIRPNCYELRRNPMRDGNSESRRGHLNLWSQVRALTRQNEMLNVKIDQLSTSKKDIFPKVRKMWVRTGKMHTCHVAHIALKTRDTYMWYLDSGCSRHMSGDKSLFKTVEEYKCGTVTFGDGGKADIIGRGEIEIPGLPVLREVLFVDGLKANLLSISQMCDNGAEVCFSKDMCIVSDNNGNCMMQGTRTSDNCYGLASKPQYSCNSAKSETTDLWHQRLRHVNHKNLSKIAKKEMVIGLPELGKAETPVCGSCQLGKQVRTAHKNTTAILTERPLELLHIDLMGPSRTESLGGKRYILVMVDDFTRYSWVEFLREKGEAPNVIRTLCKKLQNEQGKAIVRIRSDHGREFENSNLESFCDEEGISQEFSAPITPQQNGVVERKNRVIQEMARVMIHSKSVPTHFWGEAVNTACHIVNRVYPRPNTSKTPYEMWKGKKPNVKYFRVFGSKCYILRDRENLAKFDPKSDEGIFLGYSRNSRAYRSYNLRTQTVMESINVGVNDAPGEELNKEEQTHTPSETGQEDFGTLNQNLETSSSEKVSYQKEPSSRVKLNHPQDNIIGHIDEGMRLRRKVINQLAYSSYISQIEPKRIEEALNDENWLNAMHEEINQFVRNNVWYLVPRPENHNVVGTKWIFKNKSDENGTIVRNKARLVAQGYAQMEGIDFDETFAPVARLESIRILFSIACHMCFKLYQMDVKSAFLNGILQEEVYVEQPKGFNDPKYPNHVYRLKKVLYGLKQAPRAWYERLTSYLEDHNFLRGNVDRTLFIRKVGEDITVAQIYVDDIVFGSSIDALALEFAEEMKNEFEMSMVGELTFFLGLQVKQLDNGLFISQSKYAKELIKKFGLDGKSHARTPMSTSVKLSTDGSGKNVEQSLYRSIIGSLLYLAASRPDIAFSVGVCARFQANPKESHLVAVKRILRYVNETVNYGIWYSRDSNTELAGYSDADWAGNADDRKSTSGGCFYVGTNLVAWMSKKQNSISLSTAEAEYIAAGSCCTQLLWMKQMLCDYGITQASIMSRRVRSHQNPPAPAQAHFRNPRARELYTQNFSTRSLIVERESRQWLALTTGHPTPSVELVKEFYSNIDAIADDGSFEVSLRNIVFRVTPGMVADLLHAPRVANPTYPYTRTSPPSPTVIVQCLIGPFSSWDGKTPILTSRFSPEFLILSRIVLTNLYPTGHQSDVGPDRATLLYALINDVSIDLGSHLCRVMLEAFNSPKLRTGLPLACLITRLALSQTVMLRPNEPRVPLKAPIGRRTMQLSRAHITPHPLDVEHPPASSSQPSTSQPSTSQPSSSQPQGPAAGSVDPSLQQVLEYLARLEARFEARFDHLDAKVDSFQQLVTKRFDDIEERLDEEDGSQSGGDS</sequence>
<organism evidence="10 11">
    <name type="scientific">Juglans regia</name>
    <name type="common">English walnut</name>
    <dbReference type="NCBI Taxonomy" id="51240"/>
    <lineage>
        <taxon>Eukaryota</taxon>
        <taxon>Viridiplantae</taxon>
        <taxon>Streptophyta</taxon>
        <taxon>Embryophyta</taxon>
        <taxon>Tracheophyta</taxon>
        <taxon>Spermatophyta</taxon>
        <taxon>Magnoliopsida</taxon>
        <taxon>eudicotyledons</taxon>
        <taxon>Gunneridae</taxon>
        <taxon>Pentapetalae</taxon>
        <taxon>rosids</taxon>
        <taxon>fabids</taxon>
        <taxon>Fagales</taxon>
        <taxon>Juglandaceae</taxon>
        <taxon>Juglans</taxon>
    </lineage>
</organism>
<dbReference type="InParanoid" id="A0A6P9DXA8"/>
<dbReference type="PROSITE" id="PS50158">
    <property type="entry name" value="ZF_CCHC"/>
    <property type="match status" value="2"/>
</dbReference>
<dbReference type="InterPro" id="IPR001878">
    <property type="entry name" value="Znf_CCHC"/>
</dbReference>
<feature type="region of interest" description="Disordered" evidence="7">
    <location>
        <begin position="327"/>
        <end position="347"/>
    </location>
</feature>
<evidence type="ECO:0000259" key="8">
    <source>
        <dbReference type="PROSITE" id="PS50158"/>
    </source>
</evidence>
<feature type="region of interest" description="Disordered" evidence="7">
    <location>
        <begin position="1120"/>
        <end position="1147"/>
    </location>
</feature>
<dbReference type="PANTHER" id="PTHR42648">
    <property type="entry name" value="TRANSPOSASE, PUTATIVE-RELATED"/>
    <property type="match status" value="1"/>
</dbReference>
<dbReference type="KEGG" id="jre:118344254"/>
<dbReference type="Pfam" id="PF07727">
    <property type="entry name" value="RVT_2"/>
    <property type="match status" value="1"/>
</dbReference>
<evidence type="ECO:0000256" key="2">
    <source>
        <dbReference type="ARBA" id="ARBA00022723"/>
    </source>
</evidence>
<feature type="domain" description="Integrase catalytic" evidence="9">
    <location>
        <begin position="891"/>
        <end position="1057"/>
    </location>
</feature>
<dbReference type="GO" id="GO:0008270">
    <property type="term" value="F:zinc ion binding"/>
    <property type="evidence" value="ECO:0007669"/>
    <property type="project" value="UniProtKB-KW"/>
</dbReference>
<dbReference type="PROSITE" id="PS50994">
    <property type="entry name" value="INTEGRASE"/>
    <property type="match status" value="1"/>
</dbReference>
<feature type="domain" description="CCHC-type" evidence="8">
    <location>
        <begin position="550"/>
        <end position="563"/>
    </location>
</feature>
<dbReference type="SUPFAM" id="SSF53098">
    <property type="entry name" value="Ribonuclease H-like"/>
    <property type="match status" value="1"/>
</dbReference>
<keyword evidence="1" id="KW-0645">Protease</keyword>
<feature type="region of interest" description="Disordered" evidence="7">
    <location>
        <begin position="469"/>
        <end position="499"/>
    </location>
</feature>
<dbReference type="Pfam" id="PF22936">
    <property type="entry name" value="Pol_BBD"/>
    <property type="match status" value="1"/>
</dbReference>
<keyword evidence="4" id="KW-0378">Hydrolase</keyword>
<feature type="compositionally biased region" description="Low complexity" evidence="7">
    <location>
        <begin position="1893"/>
        <end position="1922"/>
    </location>
</feature>
<dbReference type="Pfam" id="PF00665">
    <property type="entry name" value="rve"/>
    <property type="match status" value="1"/>
</dbReference>
<evidence type="ECO:0000259" key="9">
    <source>
        <dbReference type="PROSITE" id="PS50994"/>
    </source>
</evidence>
<evidence type="ECO:0000256" key="1">
    <source>
        <dbReference type="ARBA" id="ARBA00022670"/>
    </source>
</evidence>
<dbReference type="Pfam" id="PF20167">
    <property type="entry name" value="Transposase_32"/>
    <property type="match status" value="1"/>
</dbReference>
<dbReference type="CDD" id="cd09272">
    <property type="entry name" value="RNase_HI_RT_Ty1"/>
    <property type="match status" value="1"/>
</dbReference>
<dbReference type="Proteomes" id="UP000235220">
    <property type="component" value="Chromosome 13"/>
</dbReference>
<name>A0A6P9DXA8_JUGRE</name>
<dbReference type="InterPro" id="IPR043502">
    <property type="entry name" value="DNA/RNA_pol_sf"/>
</dbReference>
<dbReference type="GO" id="GO:0015074">
    <property type="term" value="P:DNA integration"/>
    <property type="evidence" value="ECO:0007669"/>
    <property type="project" value="InterPro"/>
</dbReference>
<dbReference type="InterPro" id="IPR036397">
    <property type="entry name" value="RNaseH_sf"/>
</dbReference>
<feature type="region of interest" description="Disordered" evidence="7">
    <location>
        <begin position="255"/>
        <end position="291"/>
    </location>
</feature>
<protein>
    <submittedName>
        <fullName evidence="11">Uncharacterized protein LOC118344254</fullName>
    </submittedName>
</protein>
<dbReference type="Pfam" id="PF14223">
    <property type="entry name" value="Retrotran_gag_2"/>
    <property type="match status" value="1"/>
</dbReference>
<evidence type="ECO:0000256" key="6">
    <source>
        <dbReference type="SAM" id="Coils"/>
    </source>
</evidence>
<dbReference type="InterPro" id="IPR039537">
    <property type="entry name" value="Retrotran_Ty1/copia-like"/>
</dbReference>
<evidence type="ECO:0000313" key="11">
    <source>
        <dbReference type="RefSeq" id="XP_035540300.1"/>
    </source>
</evidence>
<dbReference type="InterPro" id="IPR013103">
    <property type="entry name" value="RVT_2"/>
</dbReference>
<dbReference type="InterPro" id="IPR001584">
    <property type="entry name" value="Integrase_cat-core"/>
</dbReference>
<dbReference type="InterPro" id="IPR046796">
    <property type="entry name" value="Transposase_32_dom"/>
</dbReference>
<evidence type="ECO:0000313" key="10">
    <source>
        <dbReference type="Proteomes" id="UP000235220"/>
    </source>
</evidence>
<dbReference type="Pfam" id="PF25597">
    <property type="entry name" value="SH3_retrovirus"/>
    <property type="match status" value="1"/>
</dbReference>
<keyword evidence="5" id="KW-0862">Zinc</keyword>
<keyword evidence="2" id="KW-0479">Metal-binding</keyword>
<dbReference type="GeneID" id="118344254"/>
<dbReference type="GO" id="GO:0003676">
    <property type="term" value="F:nucleic acid binding"/>
    <property type="evidence" value="ECO:0007669"/>
    <property type="project" value="InterPro"/>
</dbReference>
<evidence type="ECO:0000256" key="7">
    <source>
        <dbReference type="SAM" id="MobiDB-lite"/>
    </source>
</evidence>
<gene>
    <name evidence="11" type="primary">LOC118344254</name>
</gene>
<evidence type="ECO:0000256" key="4">
    <source>
        <dbReference type="ARBA" id="ARBA00022801"/>
    </source>
</evidence>
<keyword evidence="3" id="KW-0064">Aspartyl protease</keyword>
<dbReference type="Gene3D" id="3.30.420.10">
    <property type="entry name" value="Ribonuclease H-like superfamily/Ribonuclease H"/>
    <property type="match status" value="1"/>
</dbReference>
<dbReference type="SMART" id="SM00343">
    <property type="entry name" value="ZnF_C2HC"/>
    <property type="match status" value="3"/>
</dbReference>
<feature type="compositionally biased region" description="Basic and acidic residues" evidence="7">
    <location>
        <begin position="260"/>
        <end position="271"/>
    </location>
</feature>
<dbReference type="Gene3D" id="4.10.60.10">
    <property type="entry name" value="Zinc finger, CCHC-type"/>
    <property type="match status" value="1"/>
</dbReference>
<dbReference type="OrthoDB" id="1408312at2759"/>
<dbReference type="GO" id="GO:0004190">
    <property type="term" value="F:aspartic-type endopeptidase activity"/>
    <property type="evidence" value="ECO:0007669"/>
    <property type="project" value="UniProtKB-KW"/>
</dbReference>
<accession>A0A6P9DXA8</accession>
<dbReference type="SUPFAM" id="SSF56672">
    <property type="entry name" value="DNA/RNA polymerases"/>
    <property type="match status" value="1"/>
</dbReference>
<evidence type="ECO:0000256" key="3">
    <source>
        <dbReference type="ARBA" id="ARBA00022750"/>
    </source>
</evidence>
<dbReference type="InterPro" id="IPR012337">
    <property type="entry name" value="RNaseH-like_sf"/>
</dbReference>
<dbReference type="InterPro" id="IPR057670">
    <property type="entry name" value="SH3_retrovirus"/>
</dbReference>
<dbReference type="Pfam" id="PF13976">
    <property type="entry name" value="gag_pre-integrs"/>
    <property type="match status" value="1"/>
</dbReference>
<proteinExistence type="predicted"/>
<keyword evidence="6" id="KW-0175">Coiled coil</keyword>
<keyword evidence="10" id="KW-1185">Reference proteome</keyword>
<feature type="domain" description="CCHC-type" evidence="8">
    <location>
        <begin position="614"/>
        <end position="627"/>
    </location>
</feature>
<keyword evidence="5" id="KW-0863">Zinc-finger</keyword>